<dbReference type="EMBL" id="LKCW01000010">
    <property type="protein sequence ID" value="KPM45142.1"/>
    <property type="molecule type" value="Genomic_DNA"/>
</dbReference>
<gene>
    <name evidence="2" type="ORF">AK830_g1314</name>
</gene>
<dbReference type="AlphaFoldDB" id="A0A0P7BUE7"/>
<dbReference type="OrthoDB" id="5062733at2759"/>
<organism evidence="2 3">
    <name type="scientific">Neonectria ditissima</name>
    <dbReference type="NCBI Taxonomy" id="78410"/>
    <lineage>
        <taxon>Eukaryota</taxon>
        <taxon>Fungi</taxon>
        <taxon>Dikarya</taxon>
        <taxon>Ascomycota</taxon>
        <taxon>Pezizomycotina</taxon>
        <taxon>Sordariomycetes</taxon>
        <taxon>Hypocreomycetidae</taxon>
        <taxon>Hypocreales</taxon>
        <taxon>Nectriaceae</taxon>
        <taxon>Neonectria</taxon>
    </lineage>
</organism>
<keyword evidence="3" id="KW-1185">Reference proteome</keyword>
<accession>A0A0P7BUE7</accession>
<reference evidence="2 3" key="1">
    <citation type="submission" date="2015-09" db="EMBL/GenBank/DDBJ databases">
        <title>Draft genome of a European isolate of the apple canker pathogen Neonectria ditissima.</title>
        <authorList>
            <person name="Gomez-Cortecero A."/>
            <person name="Harrison R.J."/>
            <person name="Armitage A.D."/>
        </authorList>
    </citation>
    <scope>NUCLEOTIDE SEQUENCE [LARGE SCALE GENOMIC DNA]</scope>
    <source>
        <strain evidence="2 3">R09/05</strain>
    </source>
</reference>
<evidence type="ECO:0000313" key="3">
    <source>
        <dbReference type="Proteomes" id="UP000050424"/>
    </source>
</evidence>
<evidence type="ECO:0000313" key="2">
    <source>
        <dbReference type="EMBL" id="KPM45142.1"/>
    </source>
</evidence>
<proteinExistence type="predicted"/>
<dbReference type="Proteomes" id="UP000050424">
    <property type="component" value="Unassembled WGS sequence"/>
</dbReference>
<protein>
    <submittedName>
        <fullName evidence="2">Uncharacterized protein</fullName>
    </submittedName>
</protein>
<evidence type="ECO:0000256" key="1">
    <source>
        <dbReference type="SAM" id="MobiDB-lite"/>
    </source>
</evidence>
<sequence>MGCLDCFPSKASSVDTDESAENHSIDRPYAPQTMKPPPFAPIHNESCRVLGPWESDWEKSRNYRYVIYYIDNALLPKNKKKSQDRILEHIYQLADVQQLKVWVKCLDYTSKPGQDSEAEDAKQLYKNMLSATSRVDLLRLWDARPVTQDRNQATKDEIATAIETLREETELDDLDAKFQLEPAVVAALSSFNQGWILKDFLENRQNIFNDLEPVNADGDSKLQAQFFLQCRATFINLTSDAAAKPTVTINILPDVVAHDVANTIEQHFAVVDIPLKRRVDEARSSTRQDRSGIQLISLGNMDKGGTQWSHFDDRNKGGMDITDHLHLNVGTLDKLGPGPWFGPKAMLGSVDHDVDRATKRQAKNHALYSTKPYQVTTAEMETCVCRRQLADDQDISMGQMEPIGKSKTPQT</sequence>
<name>A0A0P7BUE7_9HYPO</name>
<comment type="caution">
    <text evidence="2">The sequence shown here is derived from an EMBL/GenBank/DDBJ whole genome shotgun (WGS) entry which is preliminary data.</text>
</comment>
<feature type="region of interest" description="Disordered" evidence="1">
    <location>
        <begin position="11"/>
        <end position="37"/>
    </location>
</feature>